<protein>
    <submittedName>
        <fullName evidence="1">Uncharacterized protein</fullName>
    </submittedName>
</protein>
<dbReference type="Proteomes" id="UP001066276">
    <property type="component" value="Chromosome 3_1"/>
</dbReference>
<accession>A0AAV7UQC6</accession>
<gene>
    <name evidence="1" type="ORF">NDU88_006873</name>
</gene>
<sequence>MAGSLHTEPRTLVRRETPRTCDVLCLRGRAPWPLFGRAIVAAKVVPLQRLIRFPGCGCRRSEDQALTGDARG</sequence>
<reference evidence="1" key="1">
    <citation type="journal article" date="2022" name="bioRxiv">
        <title>Sequencing and chromosome-scale assembly of the giantPleurodeles waltlgenome.</title>
        <authorList>
            <person name="Brown T."/>
            <person name="Elewa A."/>
            <person name="Iarovenko S."/>
            <person name="Subramanian E."/>
            <person name="Araus A.J."/>
            <person name="Petzold A."/>
            <person name="Susuki M."/>
            <person name="Suzuki K.-i.T."/>
            <person name="Hayashi T."/>
            <person name="Toyoda A."/>
            <person name="Oliveira C."/>
            <person name="Osipova E."/>
            <person name="Leigh N.D."/>
            <person name="Simon A."/>
            <person name="Yun M.H."/>
        </authorList>
    </citation>
    <scope>NUCLEOTIDE SEQUENCE</scope>
    <source>
        <strain evidence="1">20211129_DDA</strain>
        <tissue evidence="1">Liver</tissue>
    </source>
</reference>
<dbReference type="AlphaFoldDB" id="A0AAV7UQC6"/>
<name>A0AAV7UQC6_PLEWA</name>
<evidence type="ECO:0000313" key="1">
    <source>
        <dbReference type="EMBL" id="KAJ1190134.1"/>
    </source>
</evidence>
<keyword evidence="2" id="KW-1185">Reference proteome</keyword>
<dbReference type="EMBL" id="JANPWB010000005">
    <property type="protein sequence ID" value="KAJ1190134.1"/>
    <property type="molecule type" value="Genomic_DNA"/>
</dbReference>
<evidence type="ECO:0000313" key="2">
    <source>
        <dbReference type="Proteomes" id="UP001066276"/>
    </source>
</evidence>
<comment type="caution">
    <text evidence="1">The sequence shown here is derived from an EMBL/GenBank/DDBJ whole genome shotgun (WGS) entry which is preliminary data.</text>
</comment>
<organism evidence="1 2">
    <name type="scientific">Pleurodeles waltl</name>
    <name type="common">Iberian ribbed newt</name>
    <dbReference type="NCBI Taxonomy" id="8319"/>
    <lineage>
        <taxon>Eukaryota</taxon>
        <taxon>Metazoa</taxon>
        <taxon>Chordata</taxon>
        <taxon>Craniata</taxon>
        <taxon>Vertebrata</taxon>
        <taxon>Euteleostomi</taxon>
        <taxon>Amphibia</taxon>
        <taxon>Batrachia</taxon>
        <taxon>Caudata</taxon>
        <taxon>Salamandroidea</taxon>
        <taxon>Salamandridae</taxon>
        <taxon>Pleurodelinae</taxon>
        <taxon>Pleurodeles</taxon>
    </lineage>
</organism>
<proteinExistence type="predicted"/>